<dbReference type="Proteomes" id="UP001530400">
    <property type="component" value="Unassembled WGS sequence"/>
</dbReference>
<evidence type="ECO:0000313" key="3">
    <source>
        <dbReference type="Proteomes" id="UP001530400"/>
    </source>
</evidence>
<keyword evidence="3" id="KW-1185">Reference proteome</keyword>
<sequence length="287" mass="30814">MKYSSTLLSALILASQSYTALGTFTIAAADSSTGQVGASGSSCVSGSLYTVAYHSIPNHGLCMTQGSPPANPDWDPDVTEPSPVYGVIDAMLANDTDPSIIIDSITNPKLDDERFMFAFKSVNYRQYGCVDLKGRAAGYTGKDLAKLYAIMTFGKENVQEDVQGTIGDIVYSAQGNIVSKTTVTTLQSTFVSDGACDLVERLYNSLAAVFESQELIGDIRCFDDNNAAGSSVFIHVDNADGSEVISIQNRDPNTSVNPWEEFKGEYEAWREDNPCPAAQDVNTAVSR</sequence>
<dbReference type="EMBL" id="JALLPJ020001358">
    <property type="protein sequence ID" value="KAL3767792.1"/>
    <property type="molecule type" value="Genomic_DNA"/>
</dbReference>
<organism evidence="2 3">
    <name type="scientific">Cyclotella atomus</name>
    <dbReference type="NCBI Taxonomy" id="382360"/>
    <lineage>
        <taxon>Eukaryota</taxon>
        <taxon>Sar</taxon>
        <taxon>Stramenopiles</taxon>
        <taxon>Ochrophyta</taxon>
        <taxon>Bacillariophyta</taxon>
        <taxon>Coscinodiscophyceae</taxon>
        <taxon>Thalassiosirophycidae</taxon>
        <taxon>Stephanodiscales</taxon>
        <taxon>Stephanodiscaceae</taxon>
        <taxon>Cyclotella</taxon>
    </lineage>
</organism>
<dbReference type="Pfam" id="PF06267">
    <property type="entry name" value="DUF1028"/>
    <property type="match status" value="1"/>
</dbReference>
<evidence type="ECO:0000256" key="1">
    <source>
        <dbReference type="SAM" id="SignalP"/>
    </source>
</evidence>
<feature type="signal peptide" evidence="1">
    <location>
        <begin position="1"/>
        <end position="22"/>
    </location>
</feature>
<dbReference type="AlphaFoldDB" id="A0ABD3MWL7"/>
<reference evidence="2 3" key="1">
    <citation type="submission" date="2024-10" db="EMBL/GenBank/DDBJ databases">
        <title>Updated reference genomes for cyclostephanoid diatoms.</title>
        <authorList>
            <person name="Roberts W.R."/>
            <person name="Alverson A.J."/>
        </authorList>
    </citation>
    <scope>NUCLEOTIDE SEQUENCE [LARGE SCALE GENOMIC DNA]</scope>
    <source>
        <strain evidence="2 3">AJA010-31</strain>
    </source>
</reference>
<evidence type="ECO:0000313" key="2">
    <source>
        <dbReference type="EMBL" id="KAL3767792.1"/>
    </source>
</evidence>
<protein>
    <submittedName>
        <fullName evidence="2">Uncharacterized protein</fullName>
    </submittedName>
</protein>
<gene>
    <name evidence="2" type="ORF">ACHAWO_005202</name>
</gene>
<dbReference type="InterPro" id="IPR029055">
    <property type="entry name" value="Ntn_hydrolases_N"/>
</dbReference>
<comment type="caution">
    <text evidence="2">The sequence shown here is derived from an EMBL/GenBank/DDBJ whole genome shotgun (WGS) entry which is preliminary data.</text>
</comment>
<name>A0ABD3MWL7_9STRA</name>
<accession>A0ABD3MWL7</accession>
<feature type="chain" id="PRO_5044862105" evidence="1">
    <location>
        <begin position="23"/>
        <end position="287"/>
    </location>
</feature>
<dbReference type="InterPro" id="IPR010430">
    <property type="entry name" value="DUF1028"/>
</dbReference>
<dbReference type="SUPFAM" id="SSF56235">
    <property type="entry name" value="N-terminal nucleophile aminohydrolases (Ntn hydrolases)"/>
    <property type="match status" value="1"/>
</dbReference>
<keyword evidence="1" id="KW-0732">Signal</keyword>
<dbReference type="Gene3D" id="3.60.20.10">
    <property type="entry name" value="Glutamine Phosphoribosylpyrophosphate, subunit 1, domain 1"/>
    <property type="match status" value="1"/>
</dbReference>
<proteinExistence type="predicted"/>